<evidence type="ECO:0000256" key="4">
    <source>
        <dbReference type="ARBA" id="ARBA00022989"/>
    </source>
</evidence>
<keyword evidence="3 6" id="KW-0812">Transmembrane</keyword>
<dbReference type="EMBL" id="UGSJ01000001">
    <property type="protein sequence ID" value="SUA89959.1"/>
    <property type="molecule type" value="Genomic_DNA"/>
</dbReference>
<dbReference type="Pfam" id="PF02104">
    <property type="entry name" value="SURF1"/>
    <property type="match status" value="1"/>
</dbReference>
<dbReference type="PROSITE" id="PS50895">
    <property type="entry name" value="SURF1"/>
    <property type="match status" value="1"/>
</dbReference>
<feature type="transmembrane region" description="Helical" evidence="6">
    <location>
        <begin position="260"/>
        <end position="281"/>
    </location>
</feature>
<organism evidence="8 9">
    <name type="scientific">Pandoraea pulmonicola</name>
    <dbReference type="NCBI Taxonomy" id="93221"/>
    <lineage>
        <taxon>Bacteria</taxon>
        <taxon>Pseudomonadati</taxon>
        <taxon>Pseudomonadota</taxon>
        <taxon>Betaproteobacteria</taxon>
        <taxon>Burkholderiales</taxon>
        <taxon>Burkholderiaceae</taxon>
        <taxon>Pandoraea</taxon>
    </lineage>
</organism>
<keyword evidence="5 6" id="KW-0472">Membrane</keyword>
<protein>
    <recommendedName>
        <fullName evidence="6">SURF1-like protein</fullName>
    </recommendedName>
</protein>
<keyword evidence="4 6" id="KW-1133">Transmembrane helix</keyword>
<feature type="region of interest" description="Disordered" evidence="7">
    <location>
        <begin position="1"/>
        <end position="33"/>
    </location>
</feature>
<feature type="transmembrane region" description="Helical" evidence="6">
    <location>
        <begin position="37"/>
        <end position="59"/>
    </location>
</feature>
<evidence type="ECO:0000256" key="1">
    <source>
        <dbReference type="ARBA" id="ARBA00004370"/>
    </source>
</evidence>
<keyword evidence="6" id="KW-1003">Cell membrane</keyword>
<dbReference type="Proteomes" id="UP000254589">
    <property type="component" value="Unassembled WGS sequence"/>
</dbReference>
<dbReference type="GO" id="GO:0005886">
    <property type="term" value="C:plasma membrane"/>
    <property type="evidence" value="ECO:0007669"/>
    <property type="project" value="UniProtKB-SubCell"/>
</dbReference>
<dbReference type="PANTHER" id="PTHR23427:SF2">
    <property type="entry name" value="SURFEIT LOCUS PROTEIN 1"/>
    <property type="match status" value="1"/>
</dbReference>
<accession>A0AAJ5CZT7</accession>
<feature type="compositionally biased region" description="Basic and acidic residues" evidence="7">
    <location>
        <begin position="1"/>
        <end position="11"/>
    </location>
</feature>
<evidence type="ECO:0000256" key="6">
    <source>
        <dbReference type="RuleBase" id="RU363076"/>
    </source>
</evidence>
<comment type="caution">
    <text evidence="8">The sequence shown here is derived from an EMBL/GenBank/DDBJ whole genome shotgun (WGS) entry which is preliminary data.</text>
</comment>
<dbReference type="InterPro" id="IPR002994">
    <property type="entry name" value="Surf1/Shy1"/>
</dbReference>
<dbReference type="CDD" id="cd06662">
    <property type="entry name" value="SURF1"/>
    <property type="match status" value="1"/>
</dbReference>
<name>A0AAJ5CZT7_PANPU</name>
<dbReference type="RefSeq" id="WP_425325266.1">
    <property type="nucleotide sequence ID" value="NZ_UGSJ01000001.1"/>
</dbReference>
<evidence type="ECO:0000313" key="9">
    <source>
        <dbReference type="Proteomes" id="UP000254589"/>
    </source>
</evidence>
<dbReference type="PANTHER" id="PTHR23427">
    <property type="entry name" value="SURFEIT LOCUS PROTEIN"/>
    <property type="match status" value="1"/>
</dbReference>
<evidence type="ECO:0000256" key="3">
    <source>
        <dbReference type="ARBA" id="ARBA00022692"/>
    </source>
</evidence>
<gene>
    <name evidence="8" type="ORF">NCTC13159_01430</name>
</gene>
<dbReference type="AlphaFoldDB" id="A0AAJ5CZT7"/>
<comment type="similarity">
    <text evidence="2 6">Belongs to the SURF1 family.</text>
</comment>
<sequence>MSSNRLHETGDAQRPPRASGLGSPPARPPRASRPSPLRLVVLGVITLLLVCVFVALGTWQVHRRAWKLELIERVNTRVHAPPSAAPGRAQWPTVNAADDEYRHVSLTGTYAFDKDTLVQAVTDLGGGYWVLTPLRTADGGEVLVNRGFVPPGWKESVPPAPSGDVTVTGLLRMSETGGGFLRKNAPAENLWYSRDVAAIATARGLSNVAPYFVDADAAPGARASLPRLPNGDGEASTGRAPALDYPVGGLTVVQFPNNHMSYLLTWYALAIMSAVAGGFVIRLELRNRCRDD</sequence>
<proteinExistence type="inferred from homology"/>
<evidence type="ECO:0000256" key="2">
    <source>
        <dbReference type="ARBA" id="ARBA00007165"/>
    </source>
</evidence>
<reference evidence="8 9" key="1">
    <citation type="submission" date="2018-06" db="EMBL/GenBank/DDBJ databases">
        <authorList>
            <consortium name="Pathogen Informatics"/>
            <person name="Doyle S."/>
        </authorList>
    </citation>
    <scope>NUCLEOTIDE SEQUENCE [LARGE SCALE GENOMIC DNA]</scope>
    <source>
        <strain evidence="8 9">NCTC13159</strain>
    </source>
</reference>
<comment type="subcellular location">
    <subcellularLocation>
        <location evidence="6">Cell membrane</location>
        <topology evidence="6">Multi-pass membrane protein</topology>
    </subcellularLocation>
    <subcellularLocation>
        <location evidence="1">Membrane</location>
    </subcellularLocation>
</comment>
<evidence type="ECO:0000256" key="5">
    <source>
        <dbReference type="ARBA" id="ARBA00023136"/>
    </source>
</evidence>
<dbReference type="InterPro" id="IPR045214">
    <property type="entry name" value="Surf1/Surf4"/>
</dbReference>
<evidence type="ECO:0000256" key="7">
    <source>
        <dbReference type="SAM" id="MobiDB-lite"/>
    </source>
</evidence>
<evidence type="ECO:0000313" key="8">
    <source>
        <dbReference type="EMBL" id="SUA89959.1"/>
    </source>
</evidence>